<reference evidence="1 2" key="1">
    <citation type="submission" date="2013-06" db="EMBL/GenBank/DDBJ databases">
        <authorList>
            <person name="Weinstock G."/>
            <person name="Sodergren E."/>
            <person name="Lobos E.A."/>
            <person name="Fulton L."/>
            <person name="Fulton R."/>
            <person name="Courtney L."/>
            <person name="Fronick C."/>
            <person name="O'Laughlin M."/>
            <person name="Godfrey J."/>
            <person name="Wilson R.M."/>
            <person name="Miner T."/>
            <person name="Farmer C."/>
            <person name="Delehaunty K."/>
            <person name="Cordes M."/>
            <person name="Minx P."/>
            <person name="Tomlinson C."/>
            <person name="Chen J."/>
            <person name="Wollam A."/>
            <person name="Pepin K.H."/>
            <person name="Bhonagiri V."/>
            <person name="Zhang X."/>
            <person name="Warren W."/>
            <person name="Mitreva M."/>
            <person name="Mardis E.R."/>
            <person name="Wilson R.K."/>
        </authorList>
    </citation>
    <scope>NUCLEOTIDE SEQUENCE [LARGE SCALE GENOMIC DNA]</scope>
    <source>
        <strain evidence="1 2">F0570</strain>
    </source>
</reference>
<gene>
    <name evidence="1" type="ORF">HMPREF1555_00632</name>
</gene>
<dbReference type="HOGENOM" id="CLU_3237508_0_0_10"/>
<sequence>MGCREKALQAIEAIIEGIAKESPYDHPQRIYRRQTNFRSSQSP</sequence>
<evidence type="ECO:0000313" key="1">
    <source>
        <dbReference type="EMBL" id="ERJ68011.1"/>
    </source>
</evidence>
<dbReference type="EMBL" id="AWUW01000036">
    <property type="protein sequence ID" value="ERJ68011.1"/>
    <property type="molecule type" value="Genomic_DNA"/>
</dbReference>
<organism evidence="1 2">
    <name type="scientific">Porphyromonas gingivalis F0570</name>
    <dbReference type="NCBI Taxonomy" id="1227271"/>
    <lineage>
        <taxon>Bacteria</taxon>
        <taxon>Pseudomonadati</taxon>
        <taxon>Bacteroidota</taxon>
        <taxon>Bacteroidia</taxon>
        <taxon>Bacteroidales</taxon>
        <taxon>Porphyromonadaceae</taxon>
        <taxon>Porphyromonas</taxon>
    </lineage>
</organism>
<evidence type="ECO:0000313" key="2">
    <source>
        <dbReference type="Proteomes" id="UP000016630"/>
    </source>
</evidence>
<accession>A0A0E2LSI8</accession>
<dbReference type="Proteomes" id="UP000016630">
    <property type="component" value="Unassembled WGS sequence"/>
</dbReference>
<name>A0A0E2LSI8_PORGN</name>
<dbReference type="PATRIC" id="fig|1227271.3.peg.558"/>
<comment type="caution">
    <text evidence="1">The sequence shown here is derived from an EMBL/GenBank/DDBJ whole genome shotgun (WGS) entry which is preliminary data.</text>
</comment>
<proteinExistence type="predicted"/>
<protein>
    <submittedName>
        <fullName evidence="1">Uncharacterized protein</fullName>
    </submittedName>
</protein>
<dbReference type="AlphaFoldDB" id="A0A0E2LSI8"/>